<dbReference type="EMBL" id="NWUX01000013">
    <property type="protein sequence ID" value="PCF95046.1"/>
    <property type="molecule type" value="Genomic_DNA"/>
</dbReference>
<feature type="domain" description="DUF1266" evidence="1">
    <location>
        <begin position="199"/>
        <end position="355"/>
    </location>
</feature>
<dbReference type="OrthoDB" id="6177842at2"/>
<comment type="caution">
    <text evidence="2">The sequence shown here is derived from an EMBL/GenBank/DDBJ whole genome shotgun (WGS) entry which is preliminary data.</text>
</comment>
<protein>
    <recommendedName>
        <fullName evidence="1">DUF1266 domain-containing protein</fullName>
    </recommendedName>
</protein>
<feature type="domain" description="DUF1266" evidence="1">
    <location>
        <begin position="626"/>
        <end position="796"/>
    </location>
</feature>
<evidence type="ECO:0000313" key="3">
    <source>
        <dbReference type="Proteomes" id="UP000218677"/>
    </source>
</evidence>
<sequence length="821" mass="92932">MVDALHAWWAQQLVLCDWAFTPHPLAVDAGAAEHRLLQLGITHRGELADQLFHGLGASSGEPDRLLGALEWAALAGAAGWLTQEEASSWAHHVTRRITSEYSDLRAWLSDLRRALGAKGWETGADDRFIDACQALADLESEGEGITWEALVEALLHMPALQSLWPQIPAAQPWRLCALFRPVISYPASSVDWPDARAWLERIWQVGDREQLLEVILWLSAQGERQRWDIEACELMSMDNAQRLEWQRSVVEDSPYAPVLNKFVNQGEPLEWAAWDWLRVVELAWAGACCDWLSQDEADDLAAHAADLIGRRYHDWHAVLKAYMRGQSLFEGVDRRGMTPNARHKLLMQAPHSPWKHPIGTLLDDATRSASQLRIKQWRNTSHHWLLALAGVREPDVMLRQLNPSAPIAEQRRADAAVYLQDSLGLHADEGHQALARYWLPAQAHHLNQLAADAVHGVMPPSQTSFGQPTSDELKQRNAVKGVSRHAATIHMAEKFAFYLHMALDSGLFEQAPLMEYASALRSCLCRFYATPKRLLDAWFAWESCLPEPEHDSLINEIAWHLEDPGSLFHWLDWRHDAWCEPGERPTLSRFTAMSLVGPLNSAVWSEPQLESPRECADIREWVESHYHLSSANDMQEFLTFMLESGDRQEYQINYAPYTLNPERLDAEIAILESGDCVEEEQHHLLRLCRVRSNEDGCNDVDMAAWDIAQLVDLAIAARQLGWLEPHAFADVLDRAYQLAANHYSGWQEYAEGMYAGFSFFMGETPERESFLAGFRQAMVAWLCGAPVLAGPWSSLDFPGNKPRHFAPLHIDTLPGDQRTLH</sequence>
<reference evidence="3" key="1">
    <citation type="submission" date="2017-09" db="EMBL/GenBank/DDBJ databases">
        <authorList>
            <person name="Cho G.-S."/>
            <person name="Oguntoyinbo F.A."/>
            <person name="Cnockaert M."/>
            <person name="Kabisch J."/>
            <person name="Neve H."/>
            <person name="Bockelmann W."/>
            <person name="Wenning M."/>
            <person name="Franz C.M."/>
            <person name="Vandamme P."/>
        </authorList>
    </citation>
    <scope>NUCLEOTIDE SEQUENCE [LARGE SCALE GENOMIC DNA]</scope>
    <source>
        <strain evidence="3">MBT G8648</strain>
    </source>
</reference>
<dbReference type="InterPro" id="IPR009677">
    <property type="entry name" value="DUF1266"/>
</dbReference>
<dbReference type="Proteomes" id="UP000218677">
    <property type="component" value="Unassembled WGS sequence"/>
</dbReference>
<gene>
    <name evidence="2" type="ORF">CPA45_14505</name>
</gene>
<keyword evidence="3" id="KW-1185">Reference proteome</keyword>
<evidence type="ECO:0000313" key="2">
    <source>
        <dbReference type="EMBL" id="PCF95046.1"/>
    </source>
</evidence>
<name>A0A2A4HJW0_9GAMM</name>
<proteinExistence type="predicted"/>
<evidence type="ECO:0000259" key="1">
    <source>
        <dbReference type="Pfam" id="PF06889"/>
    </source>
</evidence>
<organism evidence="2 3">
    <name type="scientific">Vreelandella nigrificans</name>
    <dbReference type="NCBI Taxonomy" id="2042704"/>
    <lineage>
        <taxon>Bacteria</taxon>
        <taxon>Pseudomonadati</taxon>
        <taxon>Pseudomonadota</taxon>
        <taxon>Gammaproteobacteria</taxon>
        <taxon>Oceanospirillales</taxon>
        <taxon>Halomonadaceae</taxon>
        <taxon>Vreelandella</taxon>
    </lineage>
</organism>
<accession>A0A2A4HJW0</accession>
<dbReference type="Pfam" id="PF06889">
    <property type="entry name" value="DUF1266"/>
    <property type="match status" value="2"/>
</dbReference>
<dbReference type="RefSeq" id="WP_096652632.1">
    <property type="nucleotide sequence ID" value="NZ_NWUX01000013.1"/>
</dbReference>
<dbReference type="AlphaFoldDB" id="A0A2A4HJW0"/>